<feature type="region of interest" description="Disordered" evidence="1">
    <location>
        <begin position="171"/>
        <end position="191"/>
    </location>
</feature>
<name>A0ABV6MV39_9PSEU</name>
<keyword evidence="3" id="KW-1185">Reference proteome</keyword>
<accession>A0ABV6MV39</accession>
<evidence type="ECO:0000313" key="3">
    <source>
        <dbReference type="Proteomes" id="UP001589810"/>
    </source>
</evidence>
<dbReference type="RefSeq" id="WP_273935677.1">
    <property type="nucleotide sequence ID" value="NZ_CP097263.1"/>
</dbReference>
<dbReference type="InterPro" id="IPR025335">
    <property type="entry name" value="DUF4241"/>
</dbReference>
<organism evidence="2 3">
    <name type="scientific">Kutzneria chonburiensis</name>
    <dbReference type="NCBI Taxonomy" id="1483604"/>
    <lineage>
        <taxon>Bacteria</taxon>
        <taxon>Bacillati</taxon>
        <taxon>Actinomycetota</taxon>
        <taxon>Actinomycetes</taxon>
        <taxon>Pseudonocardiales</taxon>
        <taxon>Pseudonocardiaceae</taxon>
        <taxon>Kutzneria</taxon>
    </lineage>
</organism>
<dbReference type="Pfam" id="PF14025">
    <property type="entry name" value="DUF4241"/>
    <property type="match status" value="1"/>
</dbReference>
<comment type="caution">
    <text evidence="2">The sequence shown here is derived from an EMBL/GenBank/DDBJ whole genome shotgun (WGS) entry which is preliminary data.</text>
</comment>
<proteinExistence type="predicted"/>
<sequence length="388" mass="43076">MSPVWRVVYCEGWDSGALVGRLSEATARRRDAAGQQYAVALCTPDQDWPEVLIEVCWEALYAAAWRFDDDGRRHKKVEWRQLADDELFLLTSAEWTYDEEAPSEFDERAAYRELRHDPDGSGSDSFWRLGERAGGLSRRGIKTDVAQLFRSKPEFGDWAGLAQLEGVLEVQETEDEERDAPWQPPRPLQPRNVDVMFEDGATLTHPDFDDVVITVEEAGDLVLPTGALVVHDPAWLEFTDHAVTFELSPGTYPVQLSVLRVPDEGGGMTVGARILLRDQPVTSWEMAVPVGKNAALLGDRQFYAFGVDAGMACFVDHAALESFQEVGELEVERDEALVLTNKESTATLIAFSSGYGDGAYPSWIGRTEDGEIGCFVADLMVLAKAQPR</sequence>
<dbReference type="EMBL" id="JBHLUD010000007">
    <property type="protein sequence ID" value="MFC0544191.1"/>
    <property type="molecule type" value="Genomic_DNA"/>
</dbReference>
<evidence type="ECO:0000256" key="1">
    <source>
        <dbReference type="SAM" id="MobiDB-lite"/>
    </source>
</evidence>
<protein>
    <submittedName>
        <fullName evidence="2">DUF4241 domain-containing protein</fullName>
    </submittedName>
</protein>
<reference evidence="2 3" key="1">
    <citation type="submission" date="2024-09" db="EMBL/GenBank/DDBJ databases">
        <authorList>
            <person name="Sun Q."/>
            <person name="Mori K."/>
        </authorList>
    </citation>
    <scope>NUCLEOTIDE SEQUENCE [LARGE SCALE GENOMIC DNA]</scope>
    <source>
        <strain evidence="2 3">TBRC 1432</strain>
    </source>
</reference>
<gene>
    <name evidence="2" type="ORF">ACFFH7_21985</name>
</gene>
<evidence type="ECO:0000313" key="2">
    <source>
        <dbReference type="EMBL" id="MFC0544191.1"/>
    </source>
</evidence>
<dbReference type="Proteomes" id="UP001589810">
    <property type="component" value="Unassembled WGS sequence"/>
</dbReference>